<dbReference type="Pfam" id="PF00326">
    <property type="entry name" value="Peptidase_S9"/>
    <property type="match status" value="1"/>
</dbReference>
<evidence type="ECO:0000259" key="4">
    <source>
        <dbReference type="Pfam" id="PF00326"/>
    </source>
</evidence>
<organism evidence="6 7">
    <name type="scientific">Oceanobacillus kimchii</name>
    <dbReference type="NCBI Taxonomy" id="746691"/>
    <lineage>
        <taxon>Bacteria</taxon>
        <taxon>Bacillati</taxon>
        <taxon>Bacillota</taxon>
        <taxon>Bacilli</taxon>
        <taxon>Bacillales</taxon>
        <taxon>Bacillaceae</taxon>
        <taxon>Oceanobacillus</taxon>
    </lineage>
</organism>
<dbReference type="EMBL" id="BSKO01000001">
    <property type="protein sequence ID" value="GLO64799.1"/>
    <property type="molecule type" value="Genomic_DNA"/>
</dbReference>
<evidence type="ECO:0000256" key="1">
    <source>
        <dbReference type="ARBA" id="ARBA00022670"/>
    </source>
</evidence>
<evidence type="ECO:0000256" key="3">
    <source>
        <dbReference type="ARBA" id="ARBA00022825"/>
    </source>
</evidence>
<reference evidence="6 7" key="1">
    <citation type="submission" date="2023-02" db="EMBL/GenBank/DDBJ databases">
        <title>Oceanobacillus kimchii IFOP_LL358 isolated form Alexandrium catenella lab strain.</title>
        <authorList>
            <person name="Gajardo G."/>
            <person name="Ueki S."/>
            <person name="Maruyama F."/>
        </authorList>
    </citation>
    <scope>NUCLEOTIDE SEQUENCE [LARGE SCALE GENOMIC DNA]</scope>
    <source>
        <strain evidence="6 7">IFOP_LL358</strain>
    </source>
</reference>
<evidence type="ECO:0000313" key="7">
    <source>
        <dbReference type="Proteomes" id="UP001275436"/>
    </source>
</evidence>
<feature type="domain" description="Peptidase S9 prolyl oligopeptidase catalytic" evidence="4">
    <location>
        <begin position="392"/>
        <end position="597"/>
    </location>
</feature>
<accession>A0ABQ5TGR0</accession>
<dbReference type="Gene3D" id="3.40.50.1820">
    <property type="entry name" value="alpha/beta hydrolase"/>
    <property type="match status" value="1"/>
</dbReference>
<keyword evidence="1" id="KW-0645">Protease</keyword>
<dbReference type="SUPFAM" id="SSF53474">
    <property type="entry name" value="alpha/beta-Hydrolases"/>
    <property type="match status" value="1"/>
</dbReference>
<keyword evidence="3" id="KW-0720">Serine protease</keyword>
<dbReference type="Gene3D" id="2.120.10.30">
    <property type="entry name" value="TolB, C-terminal domain"/>
    <property type="match status" value="2"/>
</dbReference>
<dbReference type="SUPFAM" id="SSF82171">
    <property type="entry name" value="DPP6 N-terminal domain-like"/>
    <property type="match status" value="1"/>
</dbReference>
<protein>
    <submittedName>
        <fullName evidence="6">Peptidase S9</fullName>
    </submittedName>
</protein>
<dbReference type="RefSeq" id="WP_317957698.1">
    <property type="nucleotide sequence ID" value="NZ_BSKO01000001.1"/>
</dbReference>
<evidence type="ECO:0000259" key="5">
    <source>
        <dbReference type="Pfam" id="PF02897"/>
    </source>
</evidence>
<dbReference type="PRINTS" id="PR00862">
    <property type="entry name" value="PROLIGOPTASE"/>
</dbReference>
<evidence type="ECO:0000313" key="6">
    <source>
        <dbReference type="EMBL" id="GLO64799.1"/>
    </source>
</evidence>
<proteinExistence type="predicted"/>
<dbReference type="PANTHER" id="PTHR42776">
    <property type="entry name" value="SERINE PEPTIDASE S9 FAMILY MEMBER"/>
    <property type="match status" value="1"/>
</dbReference>
<dbReference type="Proteomes" id="UP001275436">
    <property type="component" value="Unassembled WGS sequence"/>
</dbReference>
<dbReference type="PANTHER" id="PTHR42776:SF27">
    <property type="entry name" value="DIPEPTIDYL PEPTIDASE FAMILY MEMBER 6"/>
    <property type="match status" value="1"/>
</dbReference>
<dbReference type="InterPro" id="IPR011042">
    <property type="entry name" value="6-blade_b-propeller_TolB-like"/>
</dbReference>
<keyword evidence="2" id="KW-0378">Hydrolase</keyword>
<feature type="domain" description="Peptidase S9A N-terminal" evidence="5">
    <location>
        <begin position="65"/>
        <end position="331"/>
    </location>
</feature>
<keyword evidence="7" id="KW-1185">Reference proteome</keyword>
<gene>
    <name evidence="6" type="ORF">MACH08_05830</name>
</gene>
<name>A0ABQ5TGR0_9BACI</name>
<dbReference type="InterPro" id="IPR029058">
    <property type="entry name" value="AB_hydrolase_fold"/>
</dbReference>
<dbReference type="InterPro" id="IPR001375">
    <property type="entry name" value="Peptidase_S9_cat"/>
</dbReference>
<dbReference type="InterPro" id="IPR002470">
    <property type="entry name" value="Peptidase_S9A"/>
</dbReference>
<dbReference type="Pfam" id="PF02897">
    <property type="entry name" value="Peptidase_S9_N"/>
    <property type="match status" value="1"/>
</dbReference>
<sequence length="598" mass="68019">MSKKQDENKLLSFLNAKGAYQPRKIGNNRGFTFLANLTGRPQVWKIDESGEVSAFHELKDRVLQVYHSPSGEHTILASDFEGNEKQQFYLTSDKGNTIEELVLSPEHFHQFGGWSPDESKITYASNRRNPGYFDIFTLDIETKEEVTVFESETNCTPLIWTADGKGIIFSYAVSNIDNQLHILNLESGKTTPIGNVNVPARYHSVQITKDNMSGYVVTDEGRDTLAIAKFDLEKPNLLEFIYKSEQWDIEEVKISVDEQYLAFSLNEGGSSQLGIYSLEKNAVTNIKGVPVGVYQSLQWINDRELLVGVTSSTLPGDIWKVDIIDDESERLTHIGESPEVGHLWMEPEVCHFSSFDGLEVPYFLYGKKRTNQPVMIYVHGGPESQIRNEYNPVIQYLAALGYTIAAPNVRGSMGYGRKYVQLDDIRKRMDAVADLNYLVKDLVSTHQTDRDRVGIMGRSYGGFMVLAAITHYPKVWAAAVDIVGISHFRTFLENTGPWRRRLREQEYGSLEHDSDFFEEIAPLNHTEKIQVPLLIFHGKNDTRVPVSEAEQLTKDLESQGKDVELIIFEDEGHQTEKLENHVLMNKKTVEFMDQWLNK</sequence>
<evidence type="ECO:0000256" key="2">
    <source>
        <dbReference type="ARBA" id="ARBA00022801"/>
    </source>
</evidence>
<comment type="caution">
    <text evidence="6">The sequence shown here is derived from an EMBL/GenBank/DDBJ whole genome shotgun (WGS) entry which is preliminary data.</text>
</comment>
<dbReference type="InterPro" id="IPR023302">
    <property type="entry name" value="Pept_S9A_N"/>
</dbReference>